<dbReference type="RefSeq" id="XP_033421996.1">
    <property type="nucleotide sequence ID" value="XM_033576141.1"/>
</dbReference>
<dbReference type="Pfam" id="PF12520">
    <property type="entry name" value="DUF3723"/>
    <property type="match status" value="1"/>
</dbReference>
<gene>
    <name evidence="1" type="ORF">ATNIH1004_011579</name>
</gene>
<comment type="caution">
    <text evidence="1">The sequence shown here is derived from an EMBL/GenBank/DDBJ whole genome shotgun (WGS) entry which is preliminary data.</text>
</comment>
<dbReference type="AlphaFoldDB" id="A0A5M9MBF8"/>
<dbReference type="Proteomes" id="UP000324241">
    <property type="component" value="Unassembled WGS sequence"/>
</dbReference>
<protein>
    <submittedName>
        <fullName evidence="1">Uncharacterized protein</fullName>
    </submittedName>
</protein>
<reference evidence="1 2" key="1">
    <citation type="submission" date="2019-08" db="EMBL/GenBank/DDBJ databases">
        <title>The genome sequence of a newly discovered highly antifungal drug resistant Aspergillus species, Aspergillus tanneri NIH 1004.</title>
        <authorList>
            <person name="Mounaud S."/>
            <person name="Singh I."/>
            <person name="Joardar V."/>
            <person name="Pakala S."/>
            <person name="Pakala S."/>
            <person name="Venepally P."/>
            <person name="Chung J.K."/>
            <person name="Losada L."/>
            <person name="Nierman W.C."/>
        </authorList>
    </citation>
    <scope>NUCLEOTIDE SEQUENCE [LARGE SCALE GENOMIC DNA]</scope>
    <source>
        <strain evidence="1 2">NIH1004</strain>
    </source>
</reference>
<evidence type="ECO:0000313" key="1">
    <source>
        <dbReference type="EMBL" id="KAA8642634.1"/>
    </source>
</evidence>
<proteinExistence type="predicted"/>
<dbReference type="InterPro" id="IPR022198">
    <property type="entry name" value="DUF3723"/>
</dbReference>
<dbReference type="OrthoDB" id="4227485at2759"/>
<organism evidence="1 2">
    <name type="scientific">Aspergillus tanneri</name>
    <dbReference type="NCBI Taxonomy" id="1220188"/>
    <lineage>
        <taxon>Eukaryota</taxon>
        <taxon>Fungi</taxon>
        <taxon>Dikarya</taxon>
        <taxon>Ascomycota</taxon>
        <taxon>Pezizomycotina</taxon>
        <taxon>Eurotiomycetes</taxon>
        <taxon>Eurotiomycetidae</taxon>
        <taxon>Eurotiales</taxon>
        <taxon>Aspergillaceae</taxon>
        <taxon>Aspergillus</taxon>
        <taxon>Aspergillus subgen. Circumdati</taxon>
    </lineage>
</organism>
<dbReference type="EMBL" id="QUQM01000008">
    <property type="protein sequence ID" value="KAA8642634.1"/>
    <property type="molecule type" value="Genomic_DNA"/>
</dbReference>
<dbReference type="GeneID" id="54334280"/>
<name>A0A5M9MBF8_9EURO</name>
<accession>A0A5M9MBF8</accession>
<evidence type="ECO:0000313" key="2">
    <source>
        <dbReference type="Proteomes" id="UP000324241"/>
    </source>
</evidence>
<sequence length="164" mass="18656">MPRSREDRRLITKLMDRGKLFPSVTDGDRRTTILNHLLSTNGRILSLRSLLQDTLVLEPCAKALQQLVNPGCKDLKNALIRTIDGGYMVWPVQVTENSIKSLTAEPNSSPLLSQANYATIAYVQLWLFAMRHVENLSDINLTGSQRERNNETHVYRETLQESSY</sequence>
<dbReference type="VEuPathDB" id="FungiDB:EYZ11_011469"/>